<proteinExistence type="predicted"/>
<reference evidence="3" key="1">
    <citation type="submission" date="2021-12" db="EMBL/GenBank/DDBJ databases">
        <authorList>
            <person name="Ulrich A."/>
        </authorList>
    </citation>
    <scope>NUCLEOTIDE SEQUENCE</scope>
    <source>
        <strain evidence="3">A1P009</strain>
    </source>
</reference>
<dbReference type="RefSeq" id="WP_232133956.1">
    <property type="nucleotide sequence ID" value="NZ_CP089507.1"/>
</dbReference>
<dbReference type="Proteomes" id="UP001430360">
    <property type="component" value="Unassembled WGS sequence"/>
</dbReference>
<keyword evidence="4" id="KW-1185">Reference proteome</keyword>
<reference evidence="3" key="2">
    <citation type="journal article" date="2022" name="Syst. Appl. Microbiol.">
        <title>Physiological and genomic characterisation of Luteimonas fraxinea sp. nov., a bacterial species associated with trees tolerant to ash dieback.</title>
        <authorList>
            <person name="Ulrich K."/>
            <person name="Becker R."/>
            <person name="Behrendt U."/>
            <person name="Kube M."/>
            <person name="Schneck V."/>
            <person name="Ulrich A."/>
        </authorList>
    </citation>
    <scope>NUCLEOTIDE SEQUENCE</scope>
    <source>
        <strain evidence="3">A1P009</strain>
    </source>
</reference>
<accession>A0ABS8U6M0</accession>
<feature type="chain" id="PRO_5045998999" description="Lipoprotein" evidence="2">
    <location>
        <begin position="30"/>
        <end position="200"/>
    </location>
</feature>
<keyword evidence="2" id="KW-0732">Signal</keyword>
<gene>
    <name evidence="3" type="ORF">LTT95_00435</name>
</gene>
<name>A0ABS8U6M0_9GAMM</name>
<evidence type="ECO:0000256" key="2">
    <source>
        <dbReference type="SAM" id="SignalP"/>
    </source>
</evidence>
<evidence type="ECO:0000256" key="1">
    <source>
        <dbReference type="SAM" id="MobiDB-lite"/>
    </source>
</evidence>
<dbReference type="EMBL" id="JAJQKU010000001">
    <property type="protein sequence ID" value="MCD9095408.1"/>
    <property type="molecule type" value="Genomic_DNA"/>
</dbReference>
<dbReference type="PROSITE" id="PS51257">
    <property type="entry name" value="PROKAR_LIPOPROTEIN"/>
    <property type="match status" value="1"/>
</dbReference>
<protein>
    <recommendedName>
        <fullName evidence="5">Lipoprotein</fullName>
    </recommendedName>
</protein>
<evidence type="ECO:0008006" key="5">
    <source>
        <dbReference type="Google" id="ProtNLM"/>
    </source>
</evidence>
<organism evidence="3 4">
    <name type="scientific">Luteimonas fraxinea</name>
    <dbReference type="NCBI Taxonomy" id="2901869"/>
    <lineage>
        <taxon>Bacteria</taxon>
        <taxon>Pseudomonadati</taxon>
        <taxon>Pseudomonadota</taxon>
        <taxon>Gammaproteobacteria</taxon>
        <taxon>Lysobacterales</taxon>
        <taxon>Lysobacteraceae</taxon>
        <taxon>Luteimonas</taxon>
    </lineage>
</organism>
<comment type="caution">
    <text evidence="3">The sequence shown here is derived from an EMBL/GenBank/DDBJ whole genome shotgun (WGS) entry which is preliminary data.</text>
</comment>
<evidence type="ECO:0000313" key="4">
    <source>
        <dbReference type="Proteomes" id="UP001430360"/>
    </source>
</evidence>
<sequence>MSQTKSAALEPSSIAKALAVAVFSTALLAACSPADDAAEPSVDAPAIAPTPTAADEVAPEPVTPAPVAASGTVGGDGSEIVLDTLSEADLTGANLSGELACSFSEDGQQPLLHAMGVVGSQDPAQGVVKVAGYVEPVRAPGGFDGMTQNPTFTGQGKTIRIEETGAAIGGGESPPRPATLTYLRADGASRTIEGRWQCGP</sequence>
<feature type="signal peptide" evidence="2">
    <location>
        <begin position="1"/>
        <end position="29"/>
    </location>
</feature>
<feature type="region of interest" description="Disordered" evidence="1">
    <location>
        <begin position="38"/>
        <end position="74"/>
    </location>
</feature>
<evidence type="ECO:0000313" key="3">
    <source>
        <dbReference type="EMBL" id="MCD9095408.1"/>
    </source>
</evidence>
<feature type="compositionally biased region" description="Low complexity" evidence="1">
    <location>
        <begin position="44"/>
        <end position="69"/>
    </location>
</feature>